<evidence type="ECO:0000256" key="2">
    <source>
        <dbReference type="ARBA" id="ARBA00022475"/>
    </source>
</evidence>
<comment type="caution">
    <text evidence="8">The sequence shown here is derived from an EMBL/GenBank/DDBJ whole genome shotgun (WGS) entry which is preliminary data.</text>
</comment>
<dbReference type="Gene3D" id="1.20.1250.20">
    <property type="entry name" value="MFS general substrate transporter like domains"/>
    <property type="match status" value="2"/>
</dbReference>
<feature type="transmembrane region" description="Helical" evidence="6">
    <location>
        <begin position="387"/>
        <end position="407"/>
    </location>
</feature>
<dbReference type="Pfam" id="PF07690">
    <property type="entry name" value="MFS_1"/>
    <property type="match status" value="1"/>
</dbReference>
<feature type="transmembrane region" description="Helical" evidence="6">
    <location>
        <begin position="255"/>
        <end position="277"/>
    </location>
</feature>
<proteinExistence type="predicted"/>
<gene>
    <name evidence="8" type="ORF">JJB09_03635</name>
</gene>
<evidence type="ECO:0000256" key="4">
    <source>
        <dbReference type="ARBA" id="ARBA00022989"/>
    </source>
</evidence>
<feature type="transmembrane region" description="Helical" evidence="6">
    <location>
        <begin position="169"/>
        <end position="187"/>
    </location>
</feature>
<name>A0A936YMT0_9HYPH</name>
<dbReference type="InterPro" id="IPR011701">
    <property type="entry name" value="MFS"/>
</dbReference>
<evidence type="ECO:0000256" key="1">
    <source>
        <dbReference type="ARBA" id="ARBA00004651"/>
    </source>
</evidence>
<dbReference type="InterPro" id="IPR036259">
    <property type="entry name" value="MFS_trans_sf"/>
</dbReference>
<keyword evidence="9" id="KW-1185">Reference proteome</keyword>
<accession>A0A936YMT0</accession>
<feature type="transmembrane region" description="Helical" evidence="6">
    <location>
        <begin position="138"/>
        <end position="162"/>
    </location>
</feature>
<evidence type="ECO:0000259" key="7">
    <source>
        <dbReference type="PROSITE" id="PS50850"/>
    </source>
</evidence>
<reference evidence="8" key="1">
    <citation type="submission" date="2021-01" db="EMBL/GenBank/DDBJ databases">
        <title>Rhizobium sp. strain KVB221 16S ribosomal RNA gene Genome sequencing and assembly.</title>
        <authorList>
            <person name="Kang M."/>
        </authorList>
    </citation>
    <scope>NUCLEOTIDE SEQUENCE</scope>
    <source>
        <strain evidence="8">KVB221</strain>
    </source>
</reference>
<evidence type="ECO:0000256" key="6">
    <source>
        <dbReference type="SAM" id="Phobius"/>
    </source>
</evidence>
<feature type="transmembrane region" description="Helical" evidence="6">
    <location>
        <begin position="428"/>
        <end position="449"/>
    </location>
</feature>
<dbReference type="GO" id="GO:0022857">
    <property type="term" value="F:transmembrane transporter activity"/>
    <property type="evidence" value="ECO:0007669"/>
    <property type="project" value="InterPro"/>
</dbReference>
<dbReference type="InterPro" id="IPR020846">
    <property type="entry name" value="MFS_dom"/>
</dbReference>
<dbReference type="SUPFAM" id="SSF103473">
    <property type="entry name" value="MFS general substrate transporter"/>
    <property type="match status" value="1"/>
</dbReference>
<dbReference type="PANTHER" id="PTHR43124:SF3">
    <property type="entry name" value="CHLORAMPHENICOL EFFLUX PUMP RV0191"/>
    <property type="match status" value="1"/>
</dbReference>
<keyword evidence="3 6" id="KW-0812">Transmembrane</keyword>
<dbReference type="PANTHER" id="PTHR43124">
    <property type="entry name" value="PURINE EFFLUX PUMP PBUE"/>
    <property type="match status" value="1"/>
</dbReference>
<protein>
    <submittedName>
        <fullName evidence="8">MFS transporter</fullName>
    </submittedName>
</protein>
<keyword evidence="2" id="KW-1003">Cell membrane</keyword>
<organism evidence="8 9">
    <name type="scientific">Rhizobium setariae</name>
    <dbReference type="NCBI Taxonomy" id="2801340"/>
    <lineage>
        <taxon>Bacteria</taxon>
        <taxon>Pseudomonadati</taxon>
        <taxon>Pseudomonadota</taxon>
        <taxon>Alphaproteobacteria</taxon>
        <taxon>Hyphomicrobiales</taxon>
        <taxon>Rhizobiaceae</taxon>
        <taxon>Rhizobium/Agrobacterium group</taxon>
        <taxon>Rhizobium</taxon>
    </lineage>
</organism>
<dbReference type="AlphaFoldDB" id="A0A936YMT0"/>
<evidence type="ECO:0000256" key="5">
    <source>
        <dbReference type="ARBA" id="ARBA00023136"/>
    </source>
</evidence>
<evidence type="ECO:0000256" key="3">
    <source>
        <dbReference type="ARBA" id="ARBA00022692"/>
    </source>
</evidence>
<dbReference type="Proteomes" id="UP000633219">
    <property type="component" value="Unassembled WGS sequence"/>
</dbReference>
<feature type="transmembrane region" description="Helical" evidence="6">
    <location>
        <begin position="100"/>
        <end position="126"/>
    </location>
</feature>
<keyword evidence="5 6" id="KW-0472">Membrane</keyword>
<sequence length="482" mass="50636">MCCRSSSCEDEYCAQRSNFGVRRTKRFTLRRWCGYKTAGRAHSSQASAGYDLSTIHSRQTRRSQPGCPRLLKALSVTDVTLSDSLSGTDKGAVEFTKFQIFLVIIALACGGFGIGTGEFAIMGFLPDVGTSYGVSTPVAGYVISAYALGVVVGAPIIALLAARVSRRNLLLSLMAVFATGNILSAFAPDFNSFFILRFLTGLPHGAYFGVAALVAASMVPFHMRARSVGWVMMGLTIATLAGTPITAFFGQLLSWRVAFMFVGAIGALTVALIWLYLPKDEVAEGASVSRELGAFYRPQVWLTLAIAATGFGGMFAVFSYIAPTVTEVAGMPLSMIPVILALFGVGMNVGNLVGSKLADISLMGTIGTMLALNVLIMLMFALTAANPYLLCLSVFLVGCTFAAGPALQTRLMDVAADAQTLAAASNHSAFNIANAIGAWFGGMVIAGGYGYAATGYVGAGLSVLGLVVFFISLALERNSEPA</sequence>
<dbReference type="EMBL" id="JAEQNC010000002">
    <property type="protein sequence ID" value="MBL0371111.1"/>
    <property type="molecule type" value="Genomic_DNA"/>
</dbReference>
<dbReference type="PROSITE" id="PS50850">
    <property type="entry name" value="MFS"/>
    <property type="match status" value="1"/>
</dbReference>
<dbReference type="GO" id="GO:0005886">
    <property type="term" value="C:plasma membrane"/>
    <property type="evidence" value="ECO:0007669"/>
    <property type="project" value="UniProtKB-SubCell"/>
</dbReference>
<dbReference type="CDD" id="cd17324">
    <property type="entry name" value="MFS_NepI_like"/>
    <property type="match status" value="1"/>
</dbReference>
<dbReference type="InterPro" id="IPR050189">
    <property type="entry name" value="MFS_Efflux_Transporters"/>
</dbReference>
<feature type="transmembrane region" description="Helical" evidence="6">
    <location>
        <begin position="193"/>
        <end position="216"/>
    </location>
</feature>
<evidence type="ECO:0000313" key="8">
    <source>
        <dbReference type="EMBL" id="MBL0371111.1"/>
    </source>
</evidence>
<feature type="transmembrane region" description="Helical" evidence="6">
    <location>
        <begin position="360"/>
        <end position="381"/>
    </location>
</feature>
<feature type="transmembrane region" description="Helical" evidence="6">
    <location>
        <begin position="228"/>
        <end position="249"/>
    </location>
</feature>
<feature type="transmembrane region" description="Helical" evidence="6">
    <location>
        <begin position="334"/>
        <end position="353"/>
    </location>
</feature>
<feature type="transmembrane region" description="Helical" evidence="6">
    <location>
        <begin position="455"/>
        <end position="475"/>
    </location>
</feature>
<feature type="transmembrane region" description="Helical" evidence="6">
    <location>
        <begin position="298"/>
        <end position="322"/>
    </location>
</feature>
<feature type="domain" description="Major facilitator superfamily (MFS) profile" evidence="7">
    <location>
        <begin position="103"/>
        <end position="477"/>
    </location>
</feature>
<evidence type="ECO:0000313" key="9">
    <source>
        <dbReference type="Proteomes" id="UP000633219"/>
    </source>
</evidence>
<keyword evidence="4 6" id="KW-1133">Transmembrane helix</keyword>
<comment type="subcellular location">
    <subcellularLocation>
        <location evidence="1">Cell membrane</location>
        <topology evidence="1">Multi-pass membrane protein</topology>
    </subcellularLocation>
</comment>